<protein>
    <submittedName>
        <fullName evidence="1">Uncharacterized protein</fullName>
    </submittedName>
</protein>
<proteinExistence type="predicted"/>
<sequence>MSIESLIHYDCMYVITFRTFYS</sequence>
<accession>A0A2P2MQT3</accession>
<evidence type="ECO:0000313" key="1">
    <source>
        <dbReference type="EMBL" id="MBX32575.1"/>
    </source>
</evidence>
<reference evidence="1" key="1">
    <citation type="submission" date="2018-02" db="EMBL/GenBank/DDBJ databases">
        <title>Rhizophora mucronata_Transcriptome.</title>
        <authorList>
            <person name="Meera S.P."/>
            <person name="Sreeshan A."/>
            <person name="Augustine A."/>
        </authorList>
    </citation>
    <scope>NUCLEOTIDE SEQUENCE</scope>
    <source>
        <tissue evidence="1">Leaf</tissue>
    </source>
</reference>
<name>A0A2P2MQT3_RHIMU</name>
<dbReference type="EMBL" id="GGEC01052091">
    <property type="protein sequence ID" value="MBX32575.1"/>
    <property type="molecule type" value="Transcribed_RNA"/>
</dbReference>
<dbReference type="AlphaFoldDB" id="A0A2P2MQT3"/>
<organism evidence="1">
    <name type="scientific">Rhizophora mucronata</name>
    <name type="common">Asiatic mangrove</name>
    <dbReference type="NCBI Taxonomy" id="61149"/>
    <lineage>
        <taxon>Eukaryota</taxon>
        <taxon>Viridiplantae</taxon>
        <taxon>Streptophyta</taxon>
        <taxon>Embryophyta</taxon>
        <taxon>Tracheophyta</taxon>
        <taxon>Spermatophyta</taxon>
        <taxon>Magnoliopsida</taxon>
        <taxon>eudicotyledons</taxon>
        <taxon>Gunneridae</taxon>
        <taxon>Pentapetalae</taxon>
        <taxon>rosids</taxon>
        <taxon>fabids</taxon>
        <taxon>Malpighiales</taxon>
        <taxon>Rhizophoraceae</taxon>
        <taxon>Rhizophora</taxon>
    </lineage>
</organism>